<name>A0A7L7YPD2_9RICK</name>
<evidence type="ECO:0000256" key="4">
    <source>
        <dbReference type="ARBA" id="ARBA00022946"/>
    </source>
</evidence>
<evidence type="ECO:0000256" key="2">
    <source>
        <dbReference type="ARBA" id="ARBA00022448"/>
    </source>
</evidence>
<evidence type="ECO:0000313" key="7">
    <source>
        <dbReference type="EMBL" id="QOD37829.1"/>
    </source>
</evidence>
<dbReference type="KEGG" id="wms:ID128_03065"/>
<sequence>MNIDDTVVFRIYKPTRTATQSGLGNTRFWYLKIEPESYYIEPLMGWVGSKNPKKQVLLKFDSLEKAIFYARKHNIKYIIEIPKDIKRRPKSYASNFISNHY</sequence>
<dbReference type="RefSeq" id="WP_191110661.1">
    <property type="nucleotide sequence ID" value="NZ_CP061738.1"/>
</dbReference>
<dbReference type="InterPro" id="IPR038532">
    <property type="entry name" value="NDUFS4-like_sf"/>
</dbReference>
<dbReference type="Gene3D" id="3.30.160.190">
    <property type="entry name" value="atu1810 like domain"/>
    <property type="match status" value="1"/>
</dbReference>
<keyword evidence="4" id="KW-0809">Transit peptide</keyword>
<dbReference type="Proteomes" id="UP000516514">
    <property type="component" value="Chromosome"/>
</dbReference>
<reference evidence="7 8" key="1">
    <citation type="submission" date="2020-09" db="EMBL/GenBank/DDBJ databases">
        <title>An Earliest Endosymbiont, Wolbachia massiliensis sp. nov., Strain PL13 From the Bed Bug (Cimex hemipterius), Type strain of a New supergroup T.</title>
        <authorList>
            <person name="Laidoudi Y."/>
            <person name="Levasseur A."/>
            <person name="Medkour H."/>
            <person name="Maaloum M."/>
            <person name="BenKhedher M."/>
            <person name="Sambou M."/>
            <person name="Bassene H."/>
            <person name="Davoust B."/>
            <person name="Fenollar F."/>
            <person name="Raoult D."/>
            <person name="Mediannikov O."/>
        </authorList>
    </citation>
    <scope>NUCLEOTIDE SEQUENCE [LARGE SCALE GENOMIC DNA]</scope>
    <source>
        <strain evidence="7 8">PL13</strain>
    </source>
</reference>
<keyword evidence="6" id="KW-0472">Membrane</keyword>
<keyword evidence="5" id="KW-0249">Electron transport</keyword>
<evidence type="ECO:0000256" key="6">
    <source>
        <dbReference type="ARBA" id="ARBA00023136"/>
    </source>
</evidence>
<evidence type="ECO:0000256" key="1">
    <source>
        <dbReference type="ARBA" id="ARBA00004370"/>
    </source>
</evidence>
<dbReference type="EMBL" id="CP061738">
    <property type="protein sequence ID" value="QOD37829.1"/>
    <property type="molecule type" value="Genomic_DNA"/>
</dbReference>
<keyword evidence="2" id="KW-0813">Transport</keyword>
<dbReference type="GO" id="GO:0022900">
    <property type="term" value="P:electron transport chain"/>
    <property type="evidence" value="ECO:0007669"/>
    <property type="project" value="InterPro"/>
</dbReference>
<dbReference type="Pfam" id="PF04800">
    <property type="entry name" value="NDUS4"/>
    <property type="match status" value="1"/>
</dbReference>
<dbReference type="GO" id="GO:0016020">
    <property type="term" value="C:membrane"/>
    <property type="evidence" value="ECO:0007669"/>
    <property type="project" value="UniProtKB-SubCell"/>
</dbReference>
<gene>
    <name evidence="7" type="ORF">ID128_03065</name>
</gene>
<accession>A0A7L7YPD2</accession>
<dbReference type="PANTHER" id="PTHR12219:SF8">
    <property type="entry name" value="NADH DEHYDROGENASE [UBIQUINONE] IRON-SULFUR PROTEIN 4, MITOCHONDRIAL"/>
    <property type="match status" value="1"/>
</dbReference>
<evidence type="ECO:0000256" key="3">
    <source>
        <dbReference type="ARBA" id="ARBA00022660"/>
    </source>
</evidence>
<evidence type="ECO:0000313" key="8">
    <source>
        <dbReference type="Proteomes" id="UP000516514"/>
    </source>
</evidence>
<keyword evidence="8" id="KW-1185">Reference proteome</keyword>
<dbReference type="PANTHER" id="PTHR12219">
    <property type="entry name" value="NADH-UBIQUINONE OXIDOREDUCTASE"/>
    <property type="match status" value="1"/>
</dbReference>
<proteinExistence type="predicted"/>
<keyword evidence="3" id="KW-0679">Respiratory chain</keyword>
<dbReference type="AlphaFoldDB" id="A0A7L7YPD2"/>
<dbReference type="InterPro" id="IPR006885">
    <property type="entry name" value="NADH_UbQ_FeS_4_mit-like"/>
</dbReference>
<organism evidence="7 8">
    <name type="scientific">Candidatus Wolbachia massiliensis</name>
    <dbReference type="NCBI Taxonomy" id="1845000"/>
    <lineage>
        <taxon>Bacteria</taxon>
        <taxon>Pseudomonadati</taxon>
        <taxon>Pseudomonadota</taxon>
        <taxon>Alphaproteobacteria</taxon>
        <taxon>Rickettsiales</taxon>
        <taxon>Anaplasmataceae</taxon>
        <taxon>Wolbachieae</taxon>
        <taxon>Wolbachia</taxon>
    </lineage>
</organism>
<evidence type="ECO:0000256" key="5">
    <source>
        <dbReference type="ARBA" id="ARBA00022982"/>
    </source>
</evidence>
<comment type="subcellular location">
    <subcellularLocation>
        <location evidence="1">Membrane</location>
    </subcellularLocation>
</comment>
<protein>
    <submittedName>
        <fullName evidence="7">ETC complex I subunit</fullName>
    </submittedName>
</protein>